<accession>A0A968KVB8</accession>
<evidence type="ECO:0000259" key="1">
    <source>
        <dbReference type="SMART" id="SM00481"/>
    </source>
</evidence>
<dbReference type="GO" id="GO:0004534">
    <property type="term" value="F:5'-3' RNA exonuclease activity"/>
    <property type="evidence" value="ECO:0007669"/>
    <property type="project" value="TreeGrafter"/>
</dbReference>
<evidence type="ECO:0000313" key="3">
    <source>
        <dbReference type="Proteomes" id="UP000778951"/>
    </source>
</evidence>
<dbReference type="Gene3D" id="3.20.20.140">
    <property type="entry name" value="Metal-dependent hydrolases"/>
    <property type="match status" value="1"/>
</dbReference>
<evidence type="ECO:0000313" key="2">
    <source>
        <dbReference type="EMBL" id="NIZ69995.1"/>
    </source>
</evidence>
<dbReference type="SMART" id="SM00481">
    <property type="entry name" value="POLIIIAc"/>
    <property type="match status" value="1"/>
</dbReference>
<dbReference type="InterPro" id="IPR052018">
    <property type="entry name" value="PHP_domain"/>
</dbReference>
<dbReference type="GO" id="GO:0035312">
    <property type="term" value="F:5'-3' DNA exonuclease activity"/>
    <property type="evidence" value="ECO:0007669"/>
    <property type="project" value="TreeGrafter"/>
</dbReference>
<dbReference type="SUPFAM" id="SSF89550">
    <property type="entry name" value="PHP domain-like"/>
    <property type="match status" value="1"/>
</dbReference>
<reference evidence="2" key="1">
    <citation type="submission" date="2020-03" db="EMBL/GenBank/DDBJ databases">
        <title>Spirochaetal bacteria isolated from arthropods constitute a novel genus Entomospira genus novum within the order Spirochaetales.</title>
        <authorList>
            <person name="Grana-Miraglia L."/>
            <person name="Sikutova S."/>
            <person name="Fingerle V."/>
            <person name="Sing A."/>
            <person name="Castillo-Ramirez S."/>
            <person name="Margos G."/>
            <person name="Rudolf I."/>
        </authorList>
    </citation>
    <scope>NUCLEOTIDE SEQUENCE</scope>
    <source>
        <strain evidence="2">BR149</strain>
    </source>
</reference>
<dbReference type="PANTHER" id="PTHR42924:SF3">
    <property type="entry name" value="POLYMERASE_HISTIDINOL PHOSPHATASE N-TERMINAL DOMAIN-CONTAINING PROTEIN"/>
    <property type="match status" value="1"/>
</dbReference>
<keyword evidence="3" id="KW-1185">Reference proteome</keyword>
<dbReference type="CDD" id="cd07438">
    <property type="entry name" value="PHP_HisPPase_AMP"/>
    <property type="match status" value="1"/>
</dbReference>
<dbReference type="Gene3D" id="1.10.150.650">
    <property type="match status" value="1"/>
</dbReference>
<dbReference type="EMBL" id="JAATLM010000001">
    <property type="protein sequence ID" value="NIZ69995.1"/>
    <property type="molecule type" value="Genomic_DNA"/>
</dbReference>
<feature type="domain" description="Polymerase/histidinol phosphatase N-terminal" evidence="1">
    <location>
        <begin position="3"/>
        <end position="68"/>
    </location>
</feature>
<dbReference type="Pfam" id="PF02811">
    <property type="entry name" value="PHP"/>
    <property type="match status" value="1"/>
</dbReference>
<dbReference type="PANTHER" id="PTHR42924">
    <property type="entry name" value="EXONUCLEASE"/>
    <property type="match status" value="1"/>
</dbReference>
<protein>
    <submittedName>
        <fullName evidence="2">PHP domain-containing protein</fullName>
    </submittedName>
</protein>
<dbReference type="InterPro" id="IPR003141">
    <property type="entry name" value="Pol/His_phosphatase_N"/>
</dbReference>
<gene>
    <name evidence="2" type="ORF">HCT48_07220</name>
</gene>
<dbReference type="InterPro" id="IPR004013">
    <property type="entry name" value="PHP_dom"/>
</dbReference>
<proteinExistence type="predicted"/>
<organism evidence="2 3">
    <name type="scientific">Entomospira culicis</name>
    <dbReference type="NCBI Taxonomy" id="2719989"/>
    <lineage>
        <taxon>Bacteria</taxon>
        <taxon>Pseudomonadati</taxon>
        <taxon>Spirochaetota</taxon>
        <taxon>Spirochaetia</taxon>
        <taxon>Spirochaetales</taxon>
        <taxon>Spirochaetaceae</taxon>
        <taxon>Entomospira</taxon>
    </lineage>
</organism>
<name>A0A968KVB8_9SPIO</name>
<comment type="caution">
    <text evidence="2">The sequence shown here is derived from an EMBL/GenBank/DDBJ whole genome shotgun (WGS) entry which is preliminary data.</text>
</comment>
<sequence>MLIDLHSHSTASDGADAPSVLVDVAFKGGVRALALTDHDTLAGLDEASQQAEALGMLFLPSIEIEINAQRGAFHLLGLNFDAKKSQAMQQLALALDQQQKQREERNVEILSKLNALGLPCDYAEIRALAKDVVGRVHIARYLFMKGYVKSQQAAFDLYLANGRPAYIRKESFELAEAVALIHQAGGKAIVAHPLSLYQSWRVMAESFAQFKAIGVDGLEAYHSSCKANESRRFVALAQSLGLLVTGGSDYHGAKYFSRRLGYATAGEKIDPSLLLPLLRPEQLAQWEKMQYEAMDKSF</sequence>
<dbReference type="RefSeq" id="WP_167696062.1">
    <property type="nucleotide sequence ID" value="NZ_CP118181.1"/>
</dbReference>
<dbReference type="InterPro" id="IPR016195">
    <property type="entry name" value="Pol/histidinol_Pase-like"/>
</dbReference>
<dbReference type="AlphaFoldDB" id="A0A968KVB8"/>
<dbReference type="Proteomes" id="UP000778951">
    <property type="component" value="Unassembled WGS sequence"/>
</dbReference>